<gene>
    <name evidence="9" type="ORF">A1O5_11825</name>
</gene>
<comment type="caution">
    <text evidence="9">The sequence shown here is derived from an EMBL/GenBank/DDBJ whole genome shotgun (WGS) entry which is preliminary data.</text>
</comment>
<name>W9VZZ3_9EURO</name>
<dbReference type="Pfam" id="PF00617">
    <property type="entry name" value="RasGEF"/>
    <property type="match status" value="1"/>
</dbReference>
<feature type="compositionally biased region" description="Basic and acidic residues" evidence="5">
    <location>
        <begin position="525"/>
        <end position="536"/>
    </location>
</feature>
<dbReference type="GO" id="GO:0007265">
    <property type="term" value="P:Ras protein signal transduction"/>
    <property type="evidence" value="ECO:0007669"/>
    <property type="project" value="TreeGrafter"/>
</dbReference>
<dbReference type="SMART" id="SM00147">
    <property type="entry name" value="RasGEF"/>
    <property type="match status" value="1"/>
</dbReference>
<dbReference type="GO" id="GO:0005886">
    <property type="term" value="C:plasma membrane"/>
    <property type="evidence" value="ECO:0007669"/>
    <property type="project" value="TreeGrafter"/>
</dbReference>
<feature type="compositionally biased region" description="Polar residues" evidence="5">
    <location>
        <begin position="498"/>
        <end position="509"/>
    </location>
</feature>
<dbReference type="Gene3D" id="1.20.870.10">
    <property type="entry name" value="Son of sevenless (SoS) protein Chain: S domain 1"/>
    <property type="match status" value="1"/>
</dbReference>
<dbReference type="eggNOG" id="KOG3417">
    <property type="taxonomic scope" value="Eukaryota"/>
</dbReference>
<dbReference type="InterPro" id="IPR036964">
    <property type="entry name" value="RASGEF_cat_dom_sf"/>
</dbReference>
<dbReference type="EMBL" id="AMGX01000029">
    <property type="protein sequence ID" value="EXJ61268.1"/>
    <property type="molecule type" value="Genomic_DNA"/>
</dbReference>
<dbReference type="SMART" id="SM00326">
    <property type="entry name" value="SH3"/>
    <property type="match status" value="1"/>
</dbReference>
<feature type="region of interest" description="Disordered" evidence="5">
    <location>
        <begin position="1"/>
        <end position="57"/>
    </location>
</feature>
<dbReference type="RefSeq" id="XP_007750585.1">
    <property type="nucleotide sequence ID" value="XM_007752395.1"/>
</dbReference>
<dbReference type="Pfam" id="PF14604">
    <property type="entry name" value="SH3_9"/>
    <property type="match status" value="1"/>
</dbReference>
<dbReference type="STRING" id="1182543.W9VZZ3"/>
<evidence type="ECO:0000256" key="1">
    <source>
        <dbReference type="ARBA" id="ARBA00022443"/>
    </source>
</evidence>
<sequence length="1158" mass="127453">MREPQPSAIYVAPLRIRKNSDDDDDDDDDDHDNHGPSPKMEDSGLGTTNPRPTSIESLDGMASTRARFHNYLRALYPFQPSSPHSSSTVTLPLNAGDIILVHSVHVNGWADGTLLETGARGWLPTNYCEGYDYAAMRPLLKALTEFWDLVRCAGDSNLSLFRNQDYMRGLVAGVRALLERSSCLTRDCSLVKKHDPIRRTRKNLLSDLALLVRAAKELQQVVVGHAASKDTLDIRLDDMLLKAFRIVTRAVLFYDVWTEQADASPGAATRPPDSSSESVAITQSQQSSKSQVAVRRQGSISVKAKPSGATVLSKHSSHSSTGNPTHMRRHSSLTHRMSYSRGTGQKNSNLISEFLNRSYDEFLTVLASFLGSHMQSRSSSELLLTTQNAVRACRQLFAVVETVIDRDYSTSRPLVQAKDSMYDAITELVHAARQVFKPIRSMDDDLIYSPDEAHSLVQAATACVSAAGRCVTRTKATLEEIGDFEIENLSYLLGRNSGGSSTPEPTNFEPSPPERLQSSSALRSPADKGSDQLEERPRIVINQGLLTPPLSLNAAESPSTGSGSVPPTPKDDVVSEIIRSSPLPSASLTHQKISASSPVSNQSADIRHHRKSGARAVGGSTSSDSSFERIERRSNPSNISSASTRVTSVQEDLGHSLKPLGSRPSHDGGGRESLDDDEDAEAEILVHTFSQELVFNREGIIVGGTLNALVERLTAPDSAPDVSFVTTIYLTFRLFATPVSFARALIYRFEYVGENVSIASPVRLRVYNVFKGWMESHWRHDCDDTALPVIVGFARESLIGVLPMAGKRILELAEKVATSHAPIVPRVVSAIGKTSTSTAAYIDPNTPLPNPVISKSQLNALRAWKMGGPSVSILDFDPFELARQITLKTSKIFCSILPEELLGTEWTKRSSSLAVNVRSMSTLSTDISNLVSDSVLQLEEPKKRAAIIKQWVKIANKCLDLRNFDTVMAIVCALDSTNIKRMKKTWECVPQKAKTIFDEMCKIVDVARNYAVLRQRIQSQLPPCLPFIGVYLTDLTMVDSANPSTRPLSTEGGGAPVINLDKHMKTARIISELQKFQIPYRFAEVSELQTWMQDQLIRVRSAGDKSFQLHYRRSLILEPREPSRSPNPESATGKDKEKFDFFTWAHLGPKEKSVSVSS</sequence>
<dbReference type="OrthoDB" id="546434at2759"/>
<feature type="compositionally biased region" description="Basic and acidic residues" evidence="5">
    <location>
        <begin position="664"/>
        <end position="673"/>
    </location>
</feature>
<feature type="domain" description="N-terminal Ras-GEF" evidence="8">
    <location>
        <begin position="697"/>
        <end position="817"/>
    </location>
</feature>
<keyword evidence="1 4" id="KW-0728">SH3 domain</keyword>
<feature type="region of interest" description="Disordered" evidence="5">
    <location>
        <begin position="263"/>
        <end position="342"/>
    </location>
</feature>
<dbReference type="PROSITE" id="PS50212">
    <property type="entry name" value="RASGEF_NTER"/>
    <property type="match status" value="1"/>
</dbReference>
<dbReference type="CDD" id="cd00155">
    <property type="entry name" value="RasGEF"/>
    <property type="match status" value="1"/>
</dbReference>
<feature type="compositionally biased region" description="Acidic residues" evidence="5">
    <location>
        <begin position="21"/>
        <end position="30"/>
    </location>
</feature>
<keyword evidence="10" id="KW-1185">Reference proteome</keyword>
<dbReference type="GeneID" id="19196512"/>
<evidence type="ECO:0008006" key="11">
    <source>
        <dbReference type="Google" id="ProtNLM"/>
    </source>
</evidence>
<evidence type="ECO:0000256" key="4">
    <source>
        <dbReference type="PROSITE-ProRule" id="PRU00192"/>
    </source>
</evidence>
<dbReference type="GO" id="GO:0005085">
    <property type="term" value="F:guanyl-nucleotide exchange factor activity"/>
    <property type="evidence" value="ECO:0007669"/>
    <property type="project" value="UniProtKB-KW"/>
</dbReference>
<dbReference type="SUPFAM" id="SSF50044">
    <property type="entry name" value="SH3-domain"/>
    <property type="match status" value="1"/>
</dbReference>
<evidence type="ECO:0000256" key="2">
    <source>
        <dbReference type="ARBA" id="ARBA00022658"/>
    </source>
</evidence>
<evidence type="ECO:0000313" key="10">
    <source>
        <dbReference type="Proteomes" id="UP000019471"/>
    </source>
</evidence>
<dbReference type="Gene3D" id="1.10.840.10">
    <property type="entry name" value="Ras guanine-nucleotide exchange factors catalytic domain"/>
    <property type="match status" value="1"/>
</dbReference>
<keyword evidence="2 3" id="KW-0344">Guanine-nucleotide releasing factor</keyword>
<dbReference type="PROSITE" id="PS50002">
    <property type="entry name" value="SH3"/>
    <property type="match status" value="1"/>
</dbReference>
<reference evidence="9 10" key="1">
    <citation type="submission" date="2013-03" db="EMBL/GenBank/DDBJ databases">
        <title>The Genome Sequence of Cladophialophora psammophila CBS 110553.</title>
        <authorList>
            <consortium name="The Broad Institute Genomics Platform"/>
            <person name="Cuomo C."/>
            <person name="de Hoog S."/>
            <person name="Gorbushina A."/>
            <person name="Walker B."/>
            <person name="Young S.K."/>
            <person name="Zeng Q."/>
            <person name="Gargeya S."/>
            <person name="Fitzgerald M."/>
            <person name="Haas B."/>
            <person name="Abouelleil A."/>
            <person name="Allen A.W."/>
            <person name="Alvarado L."/>
            <person name="Arachchi H.M."/>
            <person name="Berlin A.M."/>
            <person name="Chapman S.B."/>
            <person name="Gainer-Dewar J."/>
            <person name="Goldberg J."/>
            <person name="Griggs A."/>
            <person name="Gujja S."/>
            <person name="Hansen M."/>
            <person name="Howarth C."/>
            <person name="Imamovic A."/>
            <person name="Ireland A."/>
            <person name="Larimer J."/>
            <person name="McCowan C."/>
            <person name="Murphy C."/>
            <person name="Pearson M."/>
            <person name="Poon T.W."/>
            <person name="Priest M."/>
            <person name="Roberts A."/>
            <person name="Saif S."/>
            <person name="Shea T."/>
            <person name="Sisk P."/>
            <person name="Sykes S."/>
            <person name="Wortman J."/>
            <person name="Nusbaum C."/>
            <person name="Birren B."/>
        </authorList>
    </citation>
    <scope>NUCLEOTIDE SEQUENCE [LARGE SCALE GENOMIC DNA]</scope>
    <source>
        <strain evidence="9 10">CBS 110553</strain>
    </source>
</reference>
<evidence type="ECO:0000259" key="7">
    <source>
        <dbReference type="PROSITE" id="PS50009"/>
    </source>
</evidence>
<accession>W9VZZ3</accession>
<dbReference type="PANTHER" id="PTHR23113">
    <property type="entry name" value="GUANINE NUCLEOTIDE EXCHANGE FACTOR"/>
    <property type="match status" value="1"/>
</dbReference>
<dbReference type="Pfam" id="PF00618">
    <property type="entry name" value="RasGEF_N"/>
    <property type="match status" value="1"/>
</dbReference>
<dbReference type="HOGENOM" id="CLU_002116_1_0_1"/>
<evidence type="ECO:0000259" key="6">
    <source>
        <dbReference type="PROSITE" id="PS50002"/>
    </source>
</evidence>
<dbReference type="PANTHER" id="PTHR23113:SF354">
    <property type="entry name" value="BUD SITE SELECTION PROTEIN 5"/>
    <property type="match status" value="1"/>
</dbReference>
<dbReference type="Proteomes" id="UP000019471">
    <property type="component" value="Unassembled WGS sequence"/>
</dbReference>
<dbReference type="SUPFAM" id="SSF48366">
    <property type="entry name" value="Ras GEF"/>
    <property type="match status" value="1"/>
</dbReference>
<organism evidence="9 10">
    <name type="scientific">Cladophialophora psammophila CBS 110553</name>
    <dbReference type="NCBI Taxonomy" id="1182543"/>
    <lineage>
        <taxon>Eukaryota</taxon>
        <taxon>Fungi</taxon>
        <taxon>Dikarya</taxon>
        <taxon>Ascomycota</taxon>
        <taxon>Pezizomycotina</taxon>
        <taxon>Eurotiomycetes</taxon>
        <taxon>Chaetothyriomycetidae</taxon>
        <taxon>Chaetothyriales</taxon>
        <taxon>Herpotrichiellaceae</taxon>
        <taxon>Cladophialophora</taxon>
    </lineage>
</organism>
<dbReference type="SMART" id="SM00229">
    <property type="entry name" value="RasGEFN"/>
    <property type="match status" value="1"/>
</dbReference>
<feature type="domain" description="Ras-GEF" evidence="7">
    <location>
        <begin position="877"/>
        <end position="1120"/>
    </location>
</feature>
<feature type="compositionally biased region" description="Basic and acidic residues" evidence="5">
    <location>
        <begin position="31"/>
        <end position="42"/>
    </location>
</feature>
<dbReference type="InterPro" id="IPR001452">
    <property type="entry name" value="SH3_domain"/>
</dbReference>
<dbReference type="InterPro" id="IPR036028">
    <property type="entry name" value="SH3-like_dom_sf"/>
</dbReference>
<evidence type="ECO:0000313" key="9">
    <source>
        <dbReference type="EMBL" id="EXJ61268.1"/>
    </source>
</evidence>
<evidence type="ECO:0000256" key="3">
    <source>
        <dbReference type="PROSITE-ProRule" id="PRU00168"/>
    </source>
</evidence>
<proteinExistence type="predicted"/>
<dbReference type="InterPro" id="IPR023578">
    <property type="entry name" value="Ras_GEF_dom_sf"/>
</dbReference>
<feature type="compositionally biased region" description="Polar residues" evidence="5">
    <location>
        <begin position="272"/>
        <end position="282"/>
    </location>
</feature>
<feature type="region of interest" description="Disordered" evidence="5">
    <location>
        <begin position="495"/>
        <end position="536"/>
    </location>
</feature>
<dbReference type="InterPro" id="IPR000651">
    <property type="entry name" value="Ras-like_Gua-exchang_fac_N"/>
</dbReference>
<evidence type="ECO:0000259" key="8">
    <source>
        <dbReference type="PROSITE" id="PS50212"/>
    </source>
</evidence>
<dbReference type="CDD" id="cd06224">
    <property type="entry name" value="REM"/>
    <property type="match status" value="1"/>
</dbReference>
<dbReference type="Gene3D" id="2.30.30.40">
    <property type="entry name" value="SH3 Domains"/>
    <property type="match status" value="1"/>
</dbReference>
<evidence type="ECO:0000256" key="5">
    <source>
        <dbReference type="SAM" id="MobiDB-lite"/>
    </source>
</evidence>
<dbReference type="PROSITE" id="PS50009">
    <property type="entry name" value="RASGEF_CAT"/>
    <property type="match status" value="1"/>
</dbReference>
<dbReference type="InterPro" id="IPR008937">
    <property type="entry name" value="Ras-like_GEF"/>
</dbReference>
<dbReference type="InterPro" id="IPR001895">
    <property type="entry name" value="RASGEF_cat_dom"/>
</dbReference>
<feature type="compositionally biased region" description="Polar residues" evidence="5">
    <location>
        <begin position="45"/>
        <end position="56"/>
    </location>
</feature>
<dbReference type="AlphaFoldDB" id="W9VZZ3"/>
<feature type="domain" description="SH3" evidence="6">
    <location>
        <begin position="67"/>
        <end position="133"/>
    </location>
</feature>
<protein>
    <recommendedName>
        <fullName evidence="11">Ras guanine-nucleotide exchange protein Cdc25p</fullName>
    </recommendedName>
</protein>
<feature type="compositionally biased region" description="Polar residues" evidence="5">
    <location>
        <begin position="582"/>
        <end position="604"/>
    </location>
</feature>
<feature type="compositionally biased region" description="Polar residues" evidence="5">
    <location>
        <begin position="635"/>
        <end position="650"/>
    </location>
</feature>
<feature type="region of interest" description="Disordered" evidence="5">
    <location>
        <begin position="549"/>
        <end position="677"/>
    </location>
</feature>